<evidence type="ECO:0000259" key="1">
    <source>
        <dbReference type="Pfam" id="PF02589"/>
    </source>
</evidence>
<comment type="caution">
    <text evidence="2">The sequence shown here is derived from an EMBL/GenBank/DDBJ whole genome shotgun (WGS) entry which is preliminary data.</text>
</comment>
<dbReference type="InterPro" id="IPR037171">
    <property type="entry name" value="NagB/RpiA_transferase-like"/>
</dbReference>
<proteinExistence type="predicted"/>
<dbReference type="InterPro" id="IPR024185">
    <property type="entry name" value="FTHF_cligase-like_sf"/>
</dbReference>
<dbReference type="PANTHER" id="PTHR43682">
    <property type="entry name" value="LACTATE UTILIZATION PROTEIN C"/>
    <property type="match status" value="1"/>
</dbReference>
<evidence type="ECO:0000313" key="2">
    <source>
        <dbReference type="EMBL" id="MBK8571382.1"/>
    </source>
</evidence>
<feature type="domain" description="LUD" evidence="1">
    <location>
        <begin position="46"/>
        <end position="221"/>
    </location>
</feature>
<dbReference type="Gene3D" id="3.40.50.10420">
    <property type="entry name" value="NagB/RpiA/CoA transferase-like"/>
    <property type="match status" value="1"/>
</dbReference>
<gene>
    <name evidence="2" type="ORF">IPN91_01830</name>
</gene>
<reference evidence="2 3" key="1">
    <citation type="submission" date="2020-10" db="EMBL/GenBank/DDBJ databases">
        <title>Connecting structure to function with the recovery of over 1000 high-quality activated sludge metagenome-assembled genomes encoding full-length rRNA genes using long-read sequencing.</title>
        <authorList>
            <person name="Singleton C.M."/>
            <person name="Petriglieri F."/>
            <person name="Kristensen J.M."/>
            <person name="Kirkegaard R.H."/>
            <person name="Michaelsen T.Y."/>
            <person name="Andersen M.H."/>
            <person name="Karst S.M."/>
            <person name="Dueholm M.S."/>
            <person name="Nielsen P.H."/>
            <person name="Albertsen M."/>
        </authorList>
    </citation>
    <scope>NUCLEOTIDE SEQUENCE [LARGE SCALE GENOMIC DNA]</scope>
    <source>
        <strain evidence="2">OdNE_18-Q3-R46-58_MAXAC.008</strain>
    </source>
</reference>
<evidence type="ECO:0000313" key="3">
    <source>
        <dbReference type="Proteomes" id="UP000709959"/>
    </source>
</evidence>
<sequence>MTDSRSTDARTAILGRLRAAGGSGPLPDLDTAVLERRQWPAAERVERLRKGMEAVHTEFLEATPATWPEVVRAFCDREGLKNLLFGPTCEAGAELAKGWAPGGTQLMPYDRPVEAFKDELFTGVDAGFTSTVGGVAETGGLLLMPGSAEPRLMSLVPPIHIALLRASTIQDTFWSAVKALGWGRSLPPNALLISGPSKTADIEQTLAYGVHGPKRLIVVLVQDLA</sequence>
<dbReference type="Pfam" id="PF02589">
    <property type="entry name" value="LUD_dom"/>
    <property type="match status" value="1"/>
</dbReference>
<dbReference type="InterPro" id="IPR003741">
    <property type="entry name" value="LUD_dom"/>
</dbReference>
<dbReference type="PANTHER" id="PTHR43682:SF1">
    <property type="entry name" value="LACTATE UTILIZATION PROTEIN C"/>
    <property type="match status" value="1"/>
</dbReference>
<protein>
    <submittedName>
        <fullName evidence="2">Lactate utilization protein</fullName>
    </submittedName>
</protein>
<organism evidence="2 3">
    <name type="scientific">Candidatus Geothrix odensensis</name>
    <dbReference type="NCBI Taxonomy" id="2954440"/>
    <lineage>
        <taxon>Bacteria</taxon>
        <taxon>Pseudomonadati</taxon>
        <taxon>Acidobacteriota</taxon>
        <taxon>Holophagae</taxon>
        <taxon>Holophagales</taxon>
        <taxon>Holophagaceae</taxon>
        <taxon>Geothrix</taxon>
    </lineage>
</organism>
<dbReference type="EMBL" id="JADKCH010000001">
    <property type="protein sequence ID" value="MBK8571382.1"/>
    <property type="molecule type" value="Genomic_DNA"/>
</dbReference>
<name>A0A936F1E8_9BACT</name>
<dbReference type="AlphaFoldDB" id="A0A936F1E8"/>
<dbReference type="SUPFAM" id="SSF100950">
    <property type="entry name" value="NagB/RpiA/CoA transferase-like"/>
    <property type="match status" value="1"/>
</dbReference>
<accession>A0A936F1E8</accession>
<dbReference type="Proteomes" id="UP000709959">
    <property type="component" value="Unassembled WGS sequence"/>
</dbReference>